<dbReference type="Proteomes" id="UP000319792">
    <property type="component" value="Unassembled WGS sequence"/>
</dbReference>
<dbReference type="EMBL" id="VIGV01000011">
    <property type="protein sequence ID" value="TWS22257.1"/>
    <property type="molecule type" value="Genomic_DNA"/>
</dbReference>
<feature type="transmembrane region" description="Helical" evidence="2">
    <location>
        <begin position="49"/>
        <end position="71"/>
    </location>
</feature>
<evidence type="ECO:0000256" key="2">
    <source>
        <dbReference type="SAM" id="Phobius"/>
    </source>
</evidence>
<feature type="region of interest" description="Disordered" evidence="1">
    <location>
        <begin position="1"/>
        <end position="20"/>
    </location>
</feature>
<dbReference type="OrthoDB" id="4774982at2"/>
<evidence type="ECO:0000313" key="4">
    <source>
        <dbReference type="Proteomes" id="UP000319792"/>
    </source>
</evidence>
<keyword evidence="2" id="KW-0812">Transmembrane</keyword>
<keyword evidence="4" id="KW-1185">Reference proteome</keyword>
<keyword evidence="2" id="KW-0472">Membrane</keyword>
<dbReference type="AlphaFoldDB" id="A0A5C5RH14"/>
<accession>A0A5C5RH14</accession>
<dbReference type="RefSeq" id="WP_146437409.1">
    <property type="nucleotide sequence ID" value="NZ_VIGV01000011.1"/>
</dbReference>
<sequence>MTTQDTQQRPIPNVPQGTPGREWRAELPAALPPGPQQPWRRHGPGSRTWVVVLTAVLLVVMAGVGIFSVSFGVANTAFDREGVVVLTPTEYRATSSTCAGSGDAVGVKKGARITFRGAGDSFGTTLGEGVLRSGRCLLPFTLSSLHANPNRNYEVTIGDVPGTPVSGEELSSTSGTLMVSLAG</sequence>
<evidence type="ECO:0000256" key="1">
    <source>
        <dbReference type="SAM" id="MobiDB-lite"/>
    </source>
</evidence>
<protein>
    <submittedName>
        <fullName evidence="3">Uncharacterized protein</fullName>
    </submittedName>
</protein>
<reference evidence="3 4" key="2">
    <citation type="submission" date="2019-08" db="EMBL/GenBank/DDBJ databases">
        <title>Tsukamurella conjunctivitidis sp. nov., Tsukamurella assacharolytica sp. nov. and Tsukamurella sputae sp. nov. isolated from patients with conjunctivitis, bacteraemia (lymphoma) and respiratory infection (sputum) in Hong Kong.</title>
        <authorList>
            <person name="Fok K.M.N."/>
            <person name="Fong J.Y.H."/>
        </authorList>
    </citation>
    <scope>NUCLEOTIDE SEQUENCE [LARGE SCALE GENOMIC DNA]</scope>
    <source>
        <strain evidence="3 4">HKU70</strain>
    </source>
</reference>
<name>A0A5C5RH14_9ACTN</name>
<comment type="caution">
    <text evidence="3">The sequence shown here is derived from an EMBL/GenBank/DDBJ whole genome shotgun (WGS) entry which is preliminary data.</text>
</comment>
<proteinExistence type="predicted"/>
<gene>
    <name evidence="3" type="ORF">FK268_21055</name>
</gene>
<organism evidence="3 4">
    <name type="scientific">Tsukamurella sputi</name>
    <dbReference type="NCBI Taxonomy" id="2591848"/>
    <lineage>
        <taxon>Bacteria</taxon>
        <taxon>Bacillati</taxon>
        <taxon>Actinomycetota</taxon>
        <taxon>Actinomycetes</taxon>
        <taxon>Mycobacteriales</taxon>
        <taxon>Tsukamurellaceae</taxon>
        <taxon>Tsukamurella</taxon>
    </lineage>
</organism>
<feature type="compositionally biased region" description="Polar residues" evidence="1">
    <location>
        <begin position="1"/>
        <end position="10"/>
    </location>
</feature>
<evidence type="ECO:0000313" key="3">
    <source>
        <dbReference type="EMBL" id="TWS22257.1"/>
    </source>
</evidence>
<keyword evidence="2" id="KW-1133">Transmembrane helix</keyword>
<reference evidence="3 4" key="1">
    <citation type="submission" date="2019-06" db="EMBL/GenBank/DDBJ databases">
        <authorList>
            <person name="Teng J.L.L."/>
            <person name="Lee H.H."/>
            <person name="Lau S.K.P."/>
            <person name="Woo P.C.Y."/>
        </authorList>
    </citation>
    <scope>NUCLEOTIDE SEQUENCE [LARGE SCALE GENOMIC DNA]</scope>
    <source>
        <strain evidence="3 4">HKU70</strain>
    </source>
</reference>